<evidence type="ECO:0000313" key="2">
    <source>
        <dbReference type="Proteomes" id="UP000018144"/>
    </source>
</evidence>
<evidence type="ECO:0000313" key="1">
    <source>
        <dbReference type="EMBL" id="CCX30231.1"/>
    </source>
</evidence>
<dbReference type="Proteomes" id="UP000018144">
    <property type="component" value="Unassembled WGS sequence"/>
</dbReference>
<gene>
    <name evidence="1" type="ORF">PCON_08333</name>
</gene>
<name>U4LSF3_PYROM</name>
<sequence>MVDFSQTFEAPAPAGVIHTAELTQGDLATWITRYH</sequence>
<dbReference type="AlphaFoldDB" id="U4LSF3"/>
<accession>U4LSF3</accession>
<proteinExistence type="predicted"/>
<organism evidence="1 2">
    <name type="scientific">Pyronema omphalodes (strain CBS 100304)</name>
    <name type="common">Pyronema confluens</name>
    <dbReference type="NCBI Taxonomy" id="1076935"/>
    <lineage>
        <taxon>Eukaryota</taxon>
        <taxon>Fungi</taxon>
        <taxon>Dikarya</taxon>
        <taxon>Ascomycota</taxon>
        <taxon>Pezizomycotina</taxon>
        <taxon>Pezizomycetes</taxon>
        <taxon>Pezizales</taxon>
        <taxon>Pyronemataceae</taxon>
        <taxon>Pyronema</taxon>
    </lineage>
</organism>
<reference evidence="1 2" key="1">
    <citation type="journal article" date="2013" name="PLoS Genet.">
        <title>The genome and development-dependent transcriptomes of Pyronema confluens: a window into fungal evolution.</title>
        <authorList>
            <person name="Traeger S."/>
            <person name="Altegoer F."/>
            <person name="Freitag M."/>
            <person name="Gabaldon T."/>
            <person name="Kempken F."/>
            <person name="Kumar A."/>
            <person name="Marcet-Houben M."/>
            <person name="Poggeler S."/>
            <person name="Stajich J.E."/>
            <person name="Nowrousian M."/>
        </authorList>
    </citation>
    <scope>NUCLEOTIDE SEQUENCE [LARGE SCALE GENOMIC DNA]</scope>
    <source>
        <strain evidence="2">CBS 100304</strain>
        <tissue evidence="1">Vegetative mycelium</tissue>
    </source>
</reference>
<keyword evidence="2" id="KW-1185">Reference proteome</keyword>
<dbReference type="EMBL" id="HF935428">
    <property type="protein sequence ID" value="CCX30231.1"/>
    <property type="molecule type" value="Genomic_DNA"/>
</dbReference>
<protein>
    <submittedName>
        <fullName evidence="1">Uncharacterized protein</fullName>
    </submittedName>
</protein>